<proteinExistence type="predicted"/>
<feature type="repeat" description="ANK" evidence="3">
    <location>
        <begin position="125"/>
        <end position="157"/>
    </location>
</feature>
<accession>A0AAJ7U7B3</accession>
<dbReference type="InterPro" id="IPR050776">
    <property type="entry name" value="Ank_Repeat/CDKN_Inhibitor"/>
</dbReference>
<organism evidence="5 6">
    <name type="scientific">Petromyzon marinus</name>
    <name type="common">Sea lamprey</name>
    <dbReference type="NCBI Taxonomy" id="7757"/>
    <lineage>
        <taxon>Eukaryota</taxon>
        <taxon>Metazoa</taxon>
        <taxon>Chordata</taxon>
        <taxon>Craniata</taxon>
        <taxon>Vertebrata</taxon>
        <taxon>Cyclostomata</taxon>
        <taxon>Hyperoartia</taxon>
        <taxon>Petromyzontiformes</taxon>
        <taxon>Petromyzontidae</taxon>
        <taxon>Petromyzon</taxon>
    </lineage>
</organism>
<dbReference type="GeneID" id="116954530"/>
<dbReference type="KEGG" id="pmrn:116954530"/>
<evidence type="ECO:0000256" key="3">
    <source>
        <dbReference type="PROSITE-ProRule" id="PRU00023"/>
    </source>
</evidence>
<dbReference type="AlphaFoldDB" id="A0AAJ7U7B3"/>
<sequence length="515" mass="55049">MPTECSDNASVSSAPVEPRYASVEPRYASVHDAVRAGDAPALELLHRRGATLSQPDPLHGMSPLHWAAHAGSLECMHWLLWHGADPEATAGRGWTALHVAALRGQHACAQALLASGADVSRPDARGCTAAHLSAGHGHSFTLLTLLRAGADASAPDARGWGPAHCAAFHGRLGCLQLLVRWGARLDDTDSAGNTAAHLAAAEGHVPCLRFTLGASPAGAPAVLGARNDHGETPEDAARRHHRAAAVEVARAARTRPPPGGPDEDLAFPAHVAAHAGDLESLRRLVESGVITVNERDGGGGTPLHKAAGQGHLDCLQWLLQAGANAHARNDAGETPRDTAKRFAQLAAVRLLAAGRIDSDSDSSEGEAGPAGTMDRSDAPTPSAEQRRAARRRAQARVAELERLLGIARSNAKQLGGVVQEEEQRRGEQRRLEREAQELRAQLEYERLRREELERLLDESRGQTEHLRRLVEELQGPPCGPPPEPVVGEGRARSVKNKNSKRRQEVEGRFVRRLPQ</sequence>
<feature type="compositionally biased region" description="Basic and acidic residues" evidence="4">
    <location>
        <begin position="459"/>
        <end position="471"/>
    </location>
</feature>
<dbReference type="PROSITE" id="PS50297">
    <property type="entry name" value="ANK_REP_REGION"/>
    <property type="match status" value="3"/>
</dbReference>
<dbReference type="SUPFAM" id="SSF48403">
    <property type="entry name" value="Ankyrin repeat"/>
    <property type="match status" value="1"/>
</dbReference>
<dbReference type="CTD" id="338699"/>
<dbReference type="InterPro" id="IPR036770">
    <property type="entry name" value="Ankyrin_rpt-contain_sf"/>
</dbReference>
<feature type="region of interest" description="Disordered" evidence="4">
    <location>
        <begin position="459"/>
        <end position="515"/>
    </location>
</feature>
<evidence type="ECO:0000313" key="5">
    <source>
        <dbReference type="Proteomes" id="UP001318040"/>
    </source>
</evidence>
<evidence type="ECO:0000313" key="6">
    <source>
        <dbReference type="RefSeq" id="XP_032830997.1"/>
    </source>
</evidence>
<dbReference type="Gene3D" id="1.25.40.20">
    <property type="entry name" value="Ankyrin repeat-containing domain"/>
    <property type="match status" value="3"/>
</dbReference>
<protein>
    <submittedName>
        <fullName evidence="6">Ankyrin repeat domain-containing protein 42</fullName>
    </submittedName>
</protein>
<dbReference type="Proteomes" id="UP001318040">
    <property type="component" value="Chromosome 55"/>
</dbReference>
<evidence type="ECO:0000256" key="1">
    <source>
        <dbReference type="ARBA" id="ARBA00022737"/>
    </source>
</evidence>
<dbReference type="Pfam" id="PF13637">
    <property type="entry name" value="Ank_4"/>
    <property type="match status" value="2"/>
</dbReference>
<name>A0AAJ7U7B3_PETMA</name>
<keyword evidence="5" id="KW-1185">Reference proteome</keyword>
<dbReference type="RefSeq" id="XP_032830997.1">
    <property type="nucleotide sequence ID" value="XM_032975106.1"/>
</dbReference>
<reference evidence="6" key="1">
    <citation type="submission" date="2025-08" db="UniProtKB">
        <authorList>
            <consortium name="RefSeq"/>
        </authorList>
    </citation>
    <scope>IDENTIFICATION</scope>
    <source>
        <tissue evidence="6">Sperm</tissue>
    </source>
</reference>
<feature type="repeat" description="ANK" evidence="3">
    <location>
        <begin position="158"/>
        <end position="190"/>
    </location>
</feature>
<gene>
    <name evidence="6" type="primary">ANKRD42</name>
</gene>
<dbReference type="Pfam" id="PF00023">
    <property type="entry name" value="Ank"/>
    <property type="match status" value="1"/>
</dbReference>
<dbReference type="SMART" id="SM00248">
    <property type="entry name" value="ANK"/>
    <property type="match status" value="8"/>
</dbReference>
<feature type="repeat" description="ANK" evidence="3">
    <location>
        <begin position="298"/>
        <end position="330"/>
    </location>
</feature>
<dbReference type="Pfam" id="PF12796">
    <property type="entry name" value="Ank_2"/>
    <property type="match status" value="1"/>
</dbReference>
<evidence type="ECO:0000256" key="2">
    <source>
        <dbReference type="ARBA" id="ARBA00023043"/>
    </source>
</evidence>
<dbReference type="PANTHER" id="PTHR24201:SF2">
    <property type="entry name" value="ANKYRIN REPEAT DOMAIN-CONTAINING PROTEIN 42"/>
    <property type="match status" value="1"/>
</dbReference>
<dbReference type="InterPro" id="IPR002110">
    <property type="entry name" value="Ankyrin_rpt"/>
</dbReference>
<keyword evidence="2 3" id="KW-0040">ANK repeat</keyword>
<feature type="repeat" description="ANK" evidence="3">
    <location>
        <begin position="92"/>
        <end position="124"/>
    </location>
</feature>
<dbReference type="PROSITE" id="PS50088">
    <property type="entry name" value="ANK_REPEAT"/>
    <property type="match status" value="5"/>
</dbReference>
<keyword evidence="1" id="KW-0677">Repeat</keyword>
<dbReference type="PANTHER" id="PTHR24201">
    <property type="entry name" value="ANK_REP_REGION DOMAIN-CONTAINING PROTEIN"/>
    <property type="match status" value="1"/>
</dbReference>
<feature type="repeat" description="ANK" evidence="3">
    <location>
        <begin position="59"/>
        <end position="91"/>
    </location>
</feature>
<evidence type="ECO:0000256" key="4">
    <source>
        <dbReference type="SAM" id="MobiDB-lite"/>
    </source>
</evidence>
<feature type="region of interest" description="Disordered" evidence="4">
    <location>
        <begin position="356"/>
        <end position="394"/>
    </location>
</feature>